<dbReference type="EMBL" id="KN838714">
    <property type="protein sequence ID" value="KIJ96657.1"/>
    <property type="molecule type" value="Genomic_DNA"/>
</dbReference>
<evidence type="ECO:0000256" key="1">
    <source>
        <dbReference type="SAM" id="MobiDB-lite"/>
    </source>
</evidence>
<reference evidence="2 3" key="1">
    <citation type="submission" date="2014-04" db="EMBL/GenBank/DDBJ databases">
        <authorList>
            <consortium name="DOE Joint Genome Institute"/>
            <person name="Kuo A."/>
            <person name="Kohler A."/>
            <person name="Nagy L.G."/>
            <person name="Floudas D."/>
            <person name="Copeland A."/>
            <person name="Barry K.W."/>
            <person name="Cichocki N."/>
            <person name="Veneault-Fourrey C."/>
            <person name="LaButti K."/>
            <person name="Lindquist E.A."/>
            <person name="Lipzen A."/>
            <person name="Lundell T."/>
            <person name="Morin E."/>
            <person name="Murat C."/>
            <person name="Sun H."/>
            <person name="Tunlid A."/>
            <person name="Henrissat B."/>
            <person name="Grigoriev I.V."/>
            <person name="Hibbett D.S."/>
            <person name="Martin F."/>
            <person name="Nordberg H.P."/>
            <person name="Cantor M.N."/>
            <person name="Hua S.X."/>
        </authorList>
    </citation>
    <scope>NUCLEOTIDE SEQUENCE [LARGE SCALE GENOMIC DNA]</scope>
    <source>
        <strain evidence="2 3">LaAM-08-1</strain>
    </source>
</reference>
<dbReference type="Proteomes" id="UP000054477">
    <property type="component" value="Unassembled WGS sequence"/>
</dbReference>
<feature type="region of interest" description="Disordered" evidence="1">
    <location>
        <begin position="14"/>
        <end position="44"/>
    </location>
</feature>
<organism evidence="2 3">
    <name type="scientific">Laccaria amethystina LaAM-08-1</name>
    <dbReference type="NCBI Taxonomy" id="1095629"/>
    <lineage>
        <taxon>Eukaryota</taxon>
        <taxon>Fungi</taxon>
        <taxon>Dikarya</taxon>
        <taxon>Basidiomycota</taxon>
        <taxon>Agaricomycotina</taxon>
        <taxon>Agaricomycetes</taxon>
        <taxon>Agaricomycetidae</taxon>
        <taxon>Agaricales</taxon>
        <taxon>Agaricineae</taxon>
        <taxon>Hydnangiaceae</taxon>
        <taxon>Laccaria</taxon>
    </lineage>
</organism>
<dbReference type="AlphaFoldDB" id="A0A0C9XKD0"/>
<sequence length="311" mass="34671">MAVVEENVDVDQTVVDLRLSSSPPATSQRPSVSRPTLHPPTRKADLYPTLPFFAKNQVEEATTYFGSNPPITGIPSVDHSTWTSHDCASCHTNTLTKSTKRARSFESPFGALFEIRPSQPPPQSPTKAEFHFQVSTLSEPPFQDSRLPRERIAIGSWGQMITRPSEHFPTRPDDTPTDSKYINDTSSELTFGGTGINVFEDGHCGRQSRLVIITDFPHYEFLSILEIIFQTSSQGKNGAYLLSSAQFLALLSTYRILYARDPAIPNFLWFSKVHFVLSVIQEIDPTLRSAEQATTPSITTSQPPKRSSIFH</sequence>
<evidence type="ECO:0000313" key="3">
    <source>
        <dbReference type="Proteomes" id="UP000054477"/>
    </source>
</evidence>
<proteinExistence type="predicted"/>
<feature type="region of interest" description="Disordered" evidence="1">
    <location>
        <begin position="291"/>
        <end position="311"/>
    </location>
</feature>
<accession>A0A0C9XKD0</accession>
<reference evidence="3" key="2">
    <citation type="submission" date="2015-01" db="EMBL/GenBank/DDBJ databases">
        <title>Evolutionary Origins and Diversification of the Mycorrhizal Mutualists.</title>
        <authorList>
            <consortium name="DOE Joint Genome Institute"/>
            <consortium name="Mycorrhizal Genomics Consortium"/>
            <person name="Kohler A."/>
            <person name="Kuo A."/>
            <person name="Nagy L.G."/>
            <person name="Floudas D."/>
            <person name="Copeland A."/>
            <person name="Barry K.W."/>
            <person name="Cichocki N."/>
            <person name="Veneault-Fourrey C."/>
            <person name="LaButti K."/>
            <person name="Lindquist E.A."/>
            <person name="Lipzen A."/>
            <person name="Lundell T."/>
            <person name="Morin E."/>
            <person name="Murat C."/>
            <person name="Riley R."/>
            <person name="Ohm R."/>
            <person name="Sun H."/>
            <person name="Tunlid A."/>
            <person name="Henrissat B."/>
            <person name="Grigoriev I.V."/>
            <person name="Hibbett D.S."/>
            <person name="Martin F."/>
        </authorList>
    </citation>
    <scope>NUCLEOTIDE SEQUENCE [LARGE SCALE GENOMIC DNA]</scope>
    <source>
        <strain evidence="3">LaAM-08-1</strain>
    </source>
</reference>
<feature type="compositionally biased region" description="Polar residues" evidence="1">
    <location>
        <begin position="19"/>
        <end position="34"/>
    </location>
</feature>
<dbReference type="HOGENOM" id="CLU_894480_0_0_1"/>
<keyword evidence="3" id="KW-1185">Reference proteome</keyword>
<evidence type="ECO:0000313" key="2">
    <source>
        <dbReference type="EMBL" id="KIJ96657.1"/>
    </source>
</evidence>
<protein>
    <submittedName>
        <fullName evidence="2">Uncharacterized protein</fullName>
    </submittedName>
</protein>
<name>A0A0C9XKD0_9AGAR</name>
<gene>
    <name evidence="2" type="ORF">K443DRAFT_10467</name>
</gene>